<protein>
    <recommendedName>
        <fullName evidence="3">DUF1127 domain-containing protein</fullName>
    </recommendedName>
</protein>
<comment type="caution">
    <text evidence="1">The sequence shown here is derived from an EMBL/GenBank/DDBJ whole genome shotgun (WGS) entry which is preliminary data.</text>
</comment>
<proteinExistence type="predicted"/>
<dbReference type="EMBL" id="JBEHHI010000001">
    <property type="protein sequence ID" value="MEX5728194.1"/>
    <property type="molecule type" value="Genomic_DNA"/>
</dbReference>
<evidence type="ECO:0008006" key="3">
    <source>
        <dbReference type="Google" id="ProtNLM"/>
    </source>
</evidence>
<reference evidence="1 2" key="1">
    <citation type="submission" date="2024-06" db="EMBL/GenBank/DDBJ databases">
        <title>Genome of Rhodovulum iodosum, a marine photoferrotroph.</title>
        <authorList>
            <person name="Bianchini G."/>
            <person name="Nikeleit V."/>
            <person name="Kappler A."/>
            <person name="Bryce C."/>
            <person name="Sanchez-Baracaldo P."/>
        </authorList>
    </citation>
    <scope>NUCLEOTIDE SEQUENCE [LARGE SCALE GENOMIC DNA]</scope>
    <source>
        <strain evidence="1 2">UT/N1</strain>
    </source>
</reference>
<dbReference type="Proteomes" id="UP001560019">
    <property type="component" value="Unassembled WGS sequence"/>
</dbReference>
<name>A0ABV3XSZ4_9RHOB</name>
<keyword evidence="2" id="KW-1185">Reference proteome</keyword>
<dbReference type="RefSeq" id="WP_125408540.1">
    <property type="nucleotide sequence ID" value="NZ_JBEHHI010000001.1"/>
</dbReference>
<accession>A0ABV3XSZ4</accession>
<evidence type="ECO:0000313" key="2">
    <source>
        <dbReference type="Proteomes" id="UP001560019"/>
    </source>
</evidence>
<evidence type="ECO:0000313" key="1">
    <source>
        <dbReference type="EMBL" id="MEX5728194.1"/>
    </source>
</evidence>
<organism evidence="1 2">
    <name type="scientific">Rhodovulum iodosum</name>
    <dbReference type="NCBI Taxonomy" id="68291"/>
    <lineage>
        <taxon>Bacteria</taxon>
        <taxon>Pseudomonadati</taxon>
        <taxon>Pseudomonadota</taxon>
        <taxon>Alphaproteobacteria</taxon>
        <taxon>Rhodobacterales</taxon>
        <taxon>Paracoccaceae</taxon>
        <taxon>Rhodovulum</taxon>
    </lineage>
</organism>
<sequence>MATPSITFKFSPPGMSQRIDAFFAGLGQGVNAYVLSRSRMREIQRLNSYSDAQLSQLGITREDIPRYVFRDLFNL</sequence>
<gene>
    <name evidence="1" type="ORF">Ga0609869_001547</name>
</gene>